<keyword evidence="4" id="KW-1185">Reference proteome</keyword>
<dbReference type="EMBL" id="CAVMBE010000118">
    <property type="protein sequence ID" value="CAK4034450.1"/>
    <property type="molecule type" value="Genomic_DNA"/>
</dbReference>
<comment type="similarity">
    <text evidence="1">Belongs to the avfA family.</text>
</comment>
<dbReference type="SUPFAM" id="SSF51735">
    <property type="entry name" value="NAD(P)-binding Rossmann-fold domains"/>
    <property type="match status" value="1"/>
</dbReference>
<sequence length="255" mass="27863">MPSYAVLGATGNTGLSLIKVLLKSPENEIKAYCRSRAKLLKQCPPLAARENAQIFEGPLSRSEILAECLRGTRAAFLAVAQSENVPNCTVARDTAYSTIAALKILEREKTALPKLVILSSASLEPKFCGDVPGWVHTMLYYAASHVYKDLEQAEVMLRSEQNWITDSTWVKPGGLTHDTQKGHTVSKDHAVTPLSFLDLAAGMVEVANDESGTYAMSNVSINPTSNKVAFPWNAPMALVRGLLFHFFPWSYSVFG</sequence>
<protein>
    <submittedName>
        <fullName evidence="3">AflX ordB monooxygenase oxidase</fullName>
    </submittedName>
</protein>
<dbReference type="Pfam" id="PF13460">
    <property type="entry name" value="NAD_binding_10"/>
    <property type="match status" value="1"/>
</dbReference>
<evidence type="ECO:0000259" key="2">
    <source>
        <dbReference type="Pfam" id="PF13460"/>
    </source>
</evidence>
<dbReference type="PANTHER" id="PTHR15020">
    <property type="entry name" value="FLAVIN REDUCTASE-RELATED"/>
    <property type="match status" value="1"/>
</dbReference>
<proteinExistence type="inferred from homology"/>
<gene>
    <name evidence="3" type="ORF">LECACI_7A009608</name>
</gene>
<dbReference type="InterPro" id="IPR036291">
    <property type="entry name" value="NAD(P)-bd_dom_sf"/>
</dbReference>
<organism evidence="3 4">
    <name type="scientific">Lecanosticta acicola</name>
    <dbReference type="NCBI Taxonomy" id="111012"/>
    <lineage>
        <taxon>Eukaryota</taxon>
        <taxon>Fungi</taxon>
        <taxon>Dikarya</taxon>
        <taxon>Ascomycota</taxon>
        <taxon>Pezizomycotina</taxon>
        <taxon>Dothideomycetes</taxon>
        <taxon>Dothideomycetidae</taxon>
        <taxon>Mycosphaerellales</taxon>
        <taxon>Mycosphaerellaceae</taxon>
        <taxon>Lecanosticta</taxon>
    </lineage>
</organism>
<comment type="caution">
    <text evidence="3">The sequence shown here is derived from an EMBL/GenBank/DDBJ whole genome shotgun (WGS) entry which is preliminary data.</text>
</comment>
<feature type="domain" description="NAD(P)-binding" evidence="2">
    <location>
        <begin position="8"/>
        <end position="209"/>
    </location>
</feature>
<evidence type="ECO:0000313" key="3">
    <source>
        <dbReference type="EMBL" id="CAK4034450.1"/>
    </source>
</evidence>
<dbReference type="GO" id="GO:0004497">
    <property type="term" value="F:monooxygenase activity"/>
    <property type="evidence" value="ECO:0007669"/>
    <property type="project" value="UniProtKB-KW"/>
</dbReference>
<evidence type="ECO:0000313" key="4">
    <source>
        <dbReference type="Proteomes" id="UP001296104"/>
    </source>
</evidence>
<reference evidence="3" key="1">
    <citation type="submission" date="2023-11" db="EMBL/GenBank/DDBJ databases">
        <authorList>
            <person name="Alioto T."/>
            <person name="Alioto T."/>
            <person name="Gomez Garrido J."/>
        </authorList>
    </citation>
    <scope>NUCLEOTIDE SEQUENCE</scope>
</reference>
<keyword evidence="3" id="KW-0503">Monooxygenase</keyword>
<accession>A0AAI9EFP4</accession>
<dbReference type="PANTHER" id="PTHR15020:SF50">
    <property type="entry name" value="UPF0659 PROTEIN YMR090W"/>
    <property type="match status" value="1"/>
</dbReference>
<dbReference type="AlphaFoldDB" id="A0AAI9EFP4"/>
<evidence type="ECO:0000256" key="1">
    <source>
        <dbReference type="ARBA" id="ARBA00038376"/>
    </source>
</evidence>
<keyword evidence="3" id="KW-0560">Oxidoreductase</keyword>
<name>A0AAI9EFP4_9PEZI</name>
<dbReference type="Gene3D" id="3.40.50.720">
    <property type="entry name" value="NAD(P)-binding Rossmann-like Domain"/>
    <property type="match status" value="1"/>
</dbReference>
<dbReference type="Proteomes" id="UP001296104">
    <property type="component" value="Unassembled WGS sequence"/>
</dbReference>
<dbReference type="InterPro" id="IPR016040">
    <property type="entry name" value="NAD(P)-bd_dom"/>
</dbReference>